<feature type="region of interest" description="Disordered" evidence="1">
    <location>
        <begin position="1"/>
        <end position="28"/>
    </location>
</feature>
<feature type="compositionally biased region" description="Polar residues" evidence="1">
    <location>
        <begin position="163"/>
        <end position="178"/>
    </location>
</feature>
<organism evidence="2 3">
    <name type="scientific">Cyclocybe aegerita</name>
    <name type="common">Black poplar mushroom</name>
    <name type="synonym">Agrocybe aegerita</name>
    <dbReference type="NCBI Taxonomy" id="1973307"/>
    <lineage>
        <taxon>Eukaryota</taxon>
        <taxon>Fungi</taxon>
        <taxon>Dikarya</taxon>
        <taxon>Basidiomycota</taxon>
        <taxon>Agaricomycotina</taxon>
        <taxon>Agaricomycetes</taxon>
        <taxon>Agaricomycetidae</taxon>
        <taxon>Agaricales</taxon>
        <taxon>Agaricineae</taxon>
        <taxon>Bolbitiaceae</taxon>
        <taxon>Cyclocybe</taxon>
    </lineage>
</organism>
<sequence>MSLISASTATWCSPSLSNTSNDPPGPKKQVNECRLEVSVHFLHLSCPSPVIGMWAWCNFLSGNLIPPPICCTAPSPRALAPIAPVLPITHPSPSTGMWVLPPPLLLPSVPRCSLFASHLPPLTSHSPPLVSHPPPLALHPLPSIYDDTGRRTTRTAEEGSGQGHRTTTAMSENENGDGNKQGRQRRRTRTMANEDDGEQGQQRQTRTANKDGGDGQGQRTRTATNNEDSERRQWRRTRMAADNDSGQGKLTVMNDGGGGRQPALSPLPLPLPTILAFTPPLAPCPAPCPSPALRLLLSTCLLLSTHHLQLKHKGEHEEGGAQAHEELHEHPKGPTSDKGGEQAEEGAEGAPMSTVGGGGAPRTEEAAEEADRQGGPYPSP</sequence>
<dbReference type="EMBL" id="CACVBS010000061">
    <property type="protein sequence ID" value="CAA7267596.1"/>
    <property type="molecule type" value="Genomic_DNA"/>
</dbReference>
<dbReference type="Proteomes" id="UP000467700">
    <property type="component" value="Unassembled WGS sequence"/>
</dbReference>
<feature type="region of interest" description="Disordered" evidence="1">
    <location>
        <begin position="130"/>
        <end position="262"/>
    </location>
</feature>
<name>A0A8S0WWN0_CYCAE</name>
<evidence type="ECO:0000256" key="1">
    <source>
        <dbReference type="SAM" id="MobiDB-lite"/>
    </source>
</evidence>
<protein>
    <submittedName>
        <fullName evidence="2">Uncharacterized protein</fullName>
    </submittedName>
</protein>
<keyword evidence="3" id="KW-1185">Reference proteome</keyword>
<feature type="compositionally biased region" description="Polar residues" evidence="1">
    <location>
        <begin position="1"/>
        <end position="22"/>
    </location>
</feature>
<feature type="region of interest" description="Disordered" evidence="1">
    <location>
        <begin position="311"/>
        <end position="380"/>
    </location>
</feature>
<accession>A0A8S0WWN0</accession>
<evidence type="ECO:0000313" key="2">
    <source>
        <dbReference type="EMBL" id="CAA7267596.1"/>
    </source>
</evidence>
<feature type="compositionally biased region" description="Basic and acidic residues" evidence="1">
    <location>
        <begin position="147"/>
        <end position="157"/>
    </location>
</feature>
<feature type="compositionally biased region" description="Basic and acidic residues" evidence="1">
    <location>
        <begin position="362"/>
        <end position="372"/>
    </location>
</feature>
<gene>
    <name evidence="2" type="ORF">AAE3_LOCUS9818</name>
</gene>
<comment type="caution">
    <text evidence="2">The sequence shown here is derived from an EMBL/GenBank/DDBJ whole genome shotgun (WGS) entry which is preliminary data.</text>
</comment>
<feature type="compositionally biased region" description="Basic and acidic residues" evidence="1">
    <location>
        <begin position="312"/>
        <end position="332"/>
    </location>
</feature>
<evidence type="ECO:0000313" key="3">
    <source>
        <dbReference type="Proteomes" id="UP000467700"/>
    </source>
</evidence>
<feature type="compositionally biased region" description="Polar residues" evidence="1">
    <location>
        <begin position="217"/>
        <end position="226"/>
    </location>
</feature>
<dbReference type="AlphaFoldDB" id="A0A8S0WWN0"/>
<reference evidence="2 3" key="1">
    <citation type="submission" date="2020-01" db="EMBL/GenBank/DDBJ databases">
        <authorList>
            <person name="Gupta K D."/>
        </authorList>
    </citation>
    <scope>NUCLEOTIDE SEQUENCE [LARGE SCALE GENOMIC DNA]</scope>
</reference>
<proteinExistence type="predicted"/>